<comment type="caution">
    <text evidence="1">The sequence shown here is derived from an EMBL/GenBank/DDBJ whole genome shotgun (WGS) entry which is preliminary data.</text>
</comment>
<organism evidence="1 2">
    <name type="scientific">Paraburkholderia fungorum</name>
    <dbReference type="NCBI Taxonomy" id="134537"/>
    <lineage>
        <taxon>Bacteria</taxon>
        <taxon>Pseudomonadati</taxon>
        <taxon>Pseudomonadota</taxon>
        <taxon>Betaproteobacteria</taxon>
        <taxon>Burkholderiales</taxon>
        <taxon>Burkholderiaceae</taxon>
        <taxon>Paraburkholderia</taxon>
    </lineage>
</organism>
<sequence length="481" mass="53755">MAPIGFAFSARDDDHHQWAGADLGPLPFESAISIFWRSCWRNVLGRRDARDLFSYTAGQRKFGMVDVGKFSNATGWNATEVSQGLAKLHDLLFEKRLRICPICLESAYHSVWHQFRGLHICPIHSCQLLPTCAYCGAGTLIVNDYFRHNARWMRCVFCGQYLAGAAPDLNDHIDLRDQSGTLAAHFGVLDKWWRDYAGVLDLISELEPIESPDRKAGRHSGEYLIASLFDILAPMPGYPANSSGSLNVFRWCASANRTGRTRADYHVKSSAYSNALGKLLRWAIREPDHVRQLRDIGRALEQRWATDVTLYSPPVVAVGLTRYWFEGHKWDIYHATDPHRHALRSDVPLPSALRQPVSRLEMQAFTSAICSAFLHDVRRATEQGKSLSSEQLRQSGPAAAGVRKQEGKLFSGLIVFPGNDDVPHSPLRRHQLAECLIAASSILDRCALPKGGNGRAWPRSLLTTMQTGGFGYQALVALHRL</sequence>
<accession>A0AAP5Q5D4</accession>
<evidence type="ECO:0000313" key="1">
    <source>
        <dbReference type="EMBL" id="MDT8835819.1"/>
    </source>
</evidence>
<dbReference type="Proteomes" id="UP001246473">
    <property type="component" value="Unassembled WGS sequence"/>
</dbReference>
<proteinExistence type="predicted"/>
<gene>
    <name evidence="1" type="ORF">ParKJ_00140</name>
</gene>
<evidence type="ECO:0000313" key="2">
    <source>
        <dbReference type="Proteomes" id="UP001246473"/>
    </source>
</evidence>
<dbReference type="AlphaFoldDB" id="A0AAP5Q5D4"/>
<dbReference type="EMBL" id="JANSLM010000001">
    <property type="protein sequence ID" value="MDT8835819.1"/>
    <property type="molecule type" value="Genomic_DNA"/>
</dbReference>
<protein>
    <submittedName>
        <fullName evidence="1">TniQ family protein</fullName>
    </submittedName>
</protein>
<reference evidence="1" key="1">
    <citation type="submission" date="2022-08" db="EMBL/GenBank/DDBJ databases">
        <authorList>
            <person name="Kim S.-J."/>
        </authorList>
    </citation>
    <scope>NUCLEOTIDE SEQUENCE</scope>
    <source>
        <strain evidence="1">KJ</strain>
    </source>
</reference>
<name>A0AAP5Q5D4_9BURK</name>